<feature type="transmembrane region" description="Helical" evidence="2">
    <location>
        <begin position="33"/>
        <end position="57"/>
    </location>
</feature>
<keyword evidence="4" id="KW-1185">Reference proteome</keyword>
<feature type="region of interest" description="Disordered" evidence="1">
    <location>
        <begin position="289"/>
        <end position="319"/>
    </location>
</feature>
<feature type="compositionally biased region" description="Low complexity" evidence="1">
    <location>
        <begin position="730"/>
        <end position="743"/>
    </location>
</feature>
<comment type="caution">
    <text evidence="3">The sequence shown here is derived from an EMBL/GenBank/DDBJ whole genome shotgun (WGS) entry which is preliminary data.</text>
</comment>
<reference evidence="3 4" key="1">
    <citation type="submission" date="2020-03" db="EMBL/GenBank/DDBJ databases">
        <title>Draft Genome Sequence of Cudoniella acicularis.</title>
        <authorList>
            <person name="Buettner E."/>
            <person name="Kellner H."/>
        </authorList>
    </citation>
    <scope>NUCLEOTIDE SEQUENCE [LARGE SCALE GENOMIC DNA]</scope>
    <source>
        <strain evidence="3 4">DSM 108380</strain>
    </source>
</reference>
<feature type="compositionally biased region" description="Polar residues" evidence="1">
    <location>
        <begin position="443"/>
        <end position="452"/>
    </location>
</feature>
<feature type="compositionally biased region" description="Basic residues" evidence="1">
    <location>
        <begin position="479"/>
        <end position="489"/>
    </location>
</feature>
<dbReference type="EMBL" id="JAAMPI010001993">
    <property type="protein sequence ID" value="KAF4620173.1"/>
    <property type="molecule type" value="Genomic_DNA"/>
</dbReference>
<feature type="compositionally biased region" description="Polar residues" evidence="1">
    <location>
        <begin position="307"/>
        <end position="316"/>
    </location>
</feature>
<keyword evidence="2" id="KW-1133">Transmembrane helix</keyword>
<evidence type="ECO:0000313" key="4">
    <source>
        <dbReference type="Proteomes" id="UP000566819"/>
    </source>
</evidence>
<evidence type="ECO:0000256" key="1">
    <source>
        <dbReference type="SAM" id="MobiDB-lite"/>
    </source>
</evidence>
<proteinExistence type="predicted"/>
<feature type="compositionally biased region" description="Polar residues" evidence="1">
    <location>
        <begin position="545"/>
        <end position="561"/>
    </location>
</feature>
<feature type="compositionally biased region" description="Polar residues" evidence="1">
    <location>
        <begin position="782"/>
        <end position="795"/>
    </location>
</feature>
<feature type="region of interest" description="Disordered" evidence="1">
    <location>
        <begin position="177"/>
        <end position="254"/>
    </location>
</feature>
<keyword evidence="2" id="KW-0472">Membrane</keyword>
<feature type="compositionally biased region" description="Basic and acidic residues" evidence="1">
    <location>
        <begin position="802"/>
        <end position="811"/>
    </location>
</feature>
<feature type="compositionally biased region" description="Basic and acidic residues" evidence="1">
    <location>
        <begin position="767"/>
        <end position="779"/>
    </location>
</feature>
<feature type="compositionally biased region" description="Pro residues" evidence="1">
    <location>
        <begin position="239"/>
        <end position="251"/>
    </location>
</feature>
<feature type="region of interest" description="Disordered" evidence="1">
    <location>
        <begin position="527"/>
        <end position="583"/>
    </location>
</feature>
<feature type="compositionally biased region" description="Polar residues" evidence="1">
    <location>
        <begin position="204"/>
        <end position="218"/>
    </location>
</feature>
<name>A0A8H4VRX0_9HELO</name>
<gene>
    <name evidence="3" type="ORF">G7Y89_g14648</name>
</gene>
<feature type="compositionally biased region" description="Pro residues" evidence="1">
    <location>
        <begin position="183"/>
        <end position="192"/>
    </location>
</feature>
<dbReference type="Proteomes" id="UP000566819">
    <property type="component" value="Unassembled WGS sequence"/>
</dbReference>
<feature type="region of interest" description="Disordered" evidence="1">
    <location>
        <begin position="676"/>
        <end position="711"/>
    </location>
</feature>
<feature type="compositionally biased region" description="Low complexity" evidence="1">
    <location>
        <begin position="533"/>
        <end position="544"/>
    </location>
</feature>
<accession>A0A8H4VRX0</accession>
<protein>
    <submittedName>
        <fullName evidence="3">Uncharacterized protein</fullName>
    </submittedName>
</protein>
<feature type="region of interest" description="Disordered" evidence="1">
    <location>
        <begin position="884"/>
        <end position="961"/>
    </location>
</feature>
<organism evidence="3 4">
    <name type="scientific">Cudoniella acicularis</name>
    <dbReference type="NCBI Taxonomy" id="354080"/>
    <lineage>
        <taxon>Eukaryota</taxon>
        <taxon>Fungi</taxon>
        <taxon>Dikarya</taxon>
        <taxon>Ascomycota</taxon>
        <taxon>Pezizomycotina</taxon>
        <taxon>Leotiomycetes</taxon>
        <taxon>Helotiales</taxon>
        <taxon>Tricladiaceae</taxon>
        <taxon>Cudoniella</taxon>
    </lineage>
</organism>
<dbReference type="AlphaFoldDB" id="A0A8H4VRX0"/>
<feature type="region of interest" description="Disordered" evidence="1">
    <location>
        <begin position="429"/>
        <end position="495"/>
    </location>
</feature>
<feature type="region of interest" description="Disordered" evidence="1">
    <location>
        <begin position="730"/>
        <end position="811"/>
    </location>
</feature>
<evidence type="ECO:0000256" key="2">
    <source>
        <dbReference type="SAM" id="Phobius"/>
    </source>
</evidence>
<feature type="compositionally biased region" description="Basic and acidic residues" evidence="1">
    <location>
        <begin position="900"/>
        <end position="910"/>
    </location>
</feature>
<sequence>MFISYIPGLFGATLAKRDGGGSTGATSLPFGTILGIALGCGGVFLAGILLILLIGLAKRKDQQERRRLAEEIQAGQEELDFKSAIQSTFLLKSISVGHIQQTPTSHLGISQITNSWKSISIALPKYEQGGPTAHQNPKSTVSLNQIAPPGYIMAPESDSKWPRGTSSKVLRNKVLVSTENPDQPTPHPPSNRPPWYSHQRRANSETQLSSILRSTSQRLKAANRRSLTRTMSTFARLPGSPPSQRPPPIPPFKQTTESREALIGEEIRYSESVRSSVYEAYLNRTPSMEKQSLKNAGHAGSKRARSPTPSDGSQDSLCAYGTPDLIIPAPLTFPSKQHSGREQRHPMSISKDPKELSLILRKNSRASVQPIASRNSMAEIKKKNICQSTPNISFQRSILLGGKNVLSPCFRKRKFKDRGRFMFAKQPLVRNAQPIPPPHQRSESQSTIATNESQERNPFQWAPHEYIQIRPRQLSPKDKGRRKGHKRSNVIRMSNLSRPQSVISVDVVPEEPEVLSPLRFSIPSGLPLRVMEPTKSPSPSPSTSQRNSMRPPTTSTFNPSVTAPDLRRRSSSKLPVPSSQDTSSPALLVCNYYAETSGGSEDEFFKSRRSLTLTSHAPSRSRNHDRNYSADQALHQEPQTLISFPPPILAPRSVSIPPRPLPSRVVSPPILLHSSSPAPPLLTMPIPGHLTGPRSPPTRSKSSVSPPPRESLQASIGMLRRMNSEISHYSNISNSSYATSDADPSPRSRDPSPELPPHRSFALSPSRLRDNEECEDSRGRSRGSQHYLSIGQSPKYNRRNSRAPDRRDSHYVYKERRRLRMMEELERAIEEPDDLMPVREVSSPNVHAPGSNNHKSALGLRFPTPNMSSAGITMVRTLPALALPPLPLSIPSNQPSQNEQQEKERREESPRKRKSVRWSDTTPTPRSATHSIRRESKMEHPSPVTPPKGLGITFNYRELAV</sequence>
<feature type="region of interest" description="Disordered" evidence="1">
    <location>
        <begin position="835"/>
        <end position="859"/>
    </location>
</feature>
<dbReference type="OrthoDB" id="3546893at2759"/>
<feature type="compositionally biased region" description="Polar residues" evidence="1">
    <location>
        <begin position="842"/>
        <end position="855"/>
    </location>
</feature>
<evidence type="ECO:0000313" key="3">
    <source>
        <dbReference type="EMBL" id="KAF4620173.1"/>
    </source>
</evidence>
<feature type="compositionally biased region" description="Polar residues" evidence="1">
    <location>
        <begin position="918"/>
        <end position="930"/>
    </location>
</feature>
<keyword evidence="2" id="KW-0812">Transmembrane</keyword>